<reference evidence="1" key="2">
    <citation type="submission" date="2025-09" db="UniProtKB">
        <authorList>
            <consortium name="EnsemblPlants"/>
        </authorList>
    </citation>
    <scope>IDENTIFICATION</scope>
</reference>
<proteinExistence type="predicted"/>
<sequence>MAAMLPTKLMRIPRTKIMFSLNPGPFSIKEHILTCTIFSSGSGLPIATEVFAATKAYFRRSIHPVSYFLLMFTTANLVYGFAGLFMKFFVNRPEMWWPEVLPNVTLFRTIHEKEEISQTWLSRRQFYFLVFVTSFAYYTIPSYFFHSISTLSFVCWIWKRSITAQQLGSSIHGLGIGSLGLDWSAITGFTGSPIMFPFFVIVNTMVGFILFMYIVVPFAYWTNSFKAKRFPIVSIGMYDVYGGKYNMSRILDESNFQFKQEGYENYSELYLSITRACSIGFGFASIGASLTDIVLSHGRSFWDQLNQPKEDIGSGYVHVQMMSKYRNIPTWWFVVLMLPMVGLSVFVCEGFGNELQLPYWGVILAFLLVVLFIPPLASLRATVAQVGY</sequence>
<evidence type="ECO:0000313" key="1">
    <source>
        <dbReference type="EnsemblPlants" id="AVESA.00010b.r2.6CG1078880.2.CDS"/>
    </source>
</evidence>
<keyword evidence="2" id="KW-1185">Reference proteome</keyword>
<organism evidence="1 2">
    <name type="scientific">Avena sativa</name>
    <name type="common">Oat</name>
    <dbReference type="NCBI Taxonomy" id="4498"/>
    <lineage>
        <taxon>Eukaryota</taxon>
        <taxon>Viridiplantae</taxon>
        <taxon>Streptophyta</taxon>
        <taxon>Embryophyta</taxon>
        <taxon>Tracheophyta</taxon>
        <taxon>Spermatophyta</taxon>
        <taxon>Magnoliopsida</taxon>
        <taxon>Liliopsida</taxon>
        <taxon>Poales</taxon>
        <taxon>Poaceae</taxon>
        <taxon>BOP clade</taxon>
        <taxon>Pooideae</taxon>
        <taxon>Poodae</taxon>
        <taxon>Poeae</taxon>
        <taxon>Poeae Chloroplast Group 1 (Aveneae type)</taxon>
        <taxon>Aveninae</taxon>
        <taxon>Avena</taxon>
    </lineage>
</organism>
<dbReference type="EnsemblPlants" id="AVESA.00010b.r2.6CG1078880.2">
    <property type="protein sequence ID" value="AVESA.00010b.r2.6CG1078880.2.CDS"/>
    <property type="gene ID" value="AVESA.00010b.r2.6CG1078880"/>
</dbReference>
<protein>
    <submittedName>
        <fullName evidence="1">Uncharacterized protein</fullName>
    </submittedName>
</protein>
<evidence type="ECO:0000313" key="2">
    <source>
        <dbReference type="Proteomes" id="UP001732700"/>
    </source>
</evidence>
<name>A0ACD5Z1E2_AVESA</name>
<reference evidence="1" key="1">
    <citation type="submission" date="2021-05" db="EMBL/GenBank/DDBJ databases">
        <authorList>
            <person name="Scholz U."/>
            <person name="Mascher M."/>
            <person name="Fiebig A."/>
        </authorList>
    </citation>
    <scope>NUCLEOTIDE SEQUENCE [LARGE SCALE GENOMIC DNA]</scope>
</reference>
<dbReference type="Proteomes" id="UP001732700">
    <property type="component" value="Chromosome 6C"/>
</dbReference>
<accession>A0ACD5Z1E2</accession>